<keyword evidence="10" id="KW-1185">Reference proteome</keyword>
<dbReference type="Proteomes" id="UP000029228">
    <property type="component" value="Unassembled WGS sequence"/>
</dbReference>
<evidence type="ECO:0000313" key="10">
    <source>
        <dbReference type="Proteomes" id="UP000029228"/>
    </source>
</evidence>
<keyword evidence="5" id="KW-0234">DNA repair</keyword>
<evidence type="ECO:0000256" key="7">
    <source>
        <dbReference type="SAM" id="SignalP"/>
    </source>
</evidence>
<dbReference type="Gene3D" id="2.40.50.140">
    <property type="entry name" value="Nucleic acid-binding proteins"/>
    <property type="match status" value="1"/>
</dbReference>
<comment type="caution">
    <text evidence="9">The sequence shown here is derived from an EMBL/GenBank/DDBJ whole genome shotgun (WGS) entry which is preliminary data.</text>
</comment>
<reference evidence="9 10" key="1">
    <citation type="submission" date="2014-09" db="EMBL/GenBank/DDBJ databases">
        <title>Vibrio maritimus JCM 19235. (C45) whole genome shotgun sequence.</title>
        <authorList>
            <person name="Sawabe T."/>
            <person name="Meirelles P."/>
            <person name="Nakanishi M."/>
            <person name="Sayaka M."/>
            <person name="Hattori M."/>
            <person name="Ohkuma M."/>
        </authorList>
    </citation>
    <scope>NUCLEOTIDE SEQUENCE [LARGE SCALE GENOMIC DNA]</scope>
    <source>
        <strain evidence="10">JCM19235</strain>
    </source>
</reference>
<dbReference type="GO" id="GO:0005524">
    <property type="term" value="F:ATP binding"/>
    <property type="evidence" value="ECO:0007669"/>
    <property type="project" value="InterPro"/>
</dbReference>
<dbReference type="NCBIfam" id="NF006592">
    <property type="entry name" value="PRK09125.1"/>
    <property type="match status" value="1"/>
</dbReference>
<dbReference type="CDD" id="cd07896">
    <property type="entry name" value="Adenylation_kDNA_ligase_like"/>
    <property type="match status" value="1"/>
</dbReference>
<dbReference type="EC" id="6.5.1.1" evidence="9"/>
<dbReference type="Pfam" id="PF01068">
    <property type="entry name" value="DNA_ligase_A_M"/>
    <property type="match status" value="1"/>
</dbReference>
<protein>
    <submittedName>
        <fullName evidence="9">DNA ligase</fullName>
        <ecNumber evidence="9">6.5.1.1</ecNumber>
    </submittedName>
</protein>
<evidence type="ECO:0000259" key="8">
    <source>
        <dbReference type="PROSITE" id="PS50160"/>
    </source>
</evidence>
<evidence type="ECO:0000256" key="1">
    <source>
        <dbReference type="ARBA" id="ARBA00001968"/>
    </source>
</evidence>
<keyword evidence="7" id="KW-0732">Signal</keyword>
<dbReference type="Pfam" id="PF14743">
    <property type="entry name" value="DNA_ligase_OB_2"/>
    <property type="match status" value="1"/>
</dbReference>
<dbReference type="InterPro" id="IPR050326">
    <property type="entry name" value="NAD_dep_DNA_ligaseB"/>
</dbReference>
<sequence>MSITLNQMSTIFALLAISATVNAEGHQYLPKPPSVTNALEYDQNVDLENYYVSEKLDGVRAIWTGKELVTRSGRVLNAPNWFVRALPNISVEGELWAGRGAFSQVQKTVLDKIPNDEQWQGITFMLFDVPGHLGTFEQRYEYLTSYCNSLPYTHIQCVEQKLIATHKELASLLVDVTEYEAEGLMLKVRHEIYHPGRNSSLIKVKTVQDTEGVVVGYKPGKGKFNGVMGALLIEIKGGVRLYVGTGFTDEERKQLQRLVKSLLSNTMDGLIMACRGLPDFIALESKSS</sequence>
<dbReference type="SUPFAM" id="SSF56091">
    <property type="entry name" value="DNA ligase/mRNA capping enzyme, catalytic domain"/>
    <property type="match status" value="1"/>
</dbReference>
<dbReference type="GO" id="GO:0006310">
    <property type="term" value="P:DNA recombination"/>
    <property type="evidence" value="ECO:0007669"/>
    <property type="project" value="InterPro"/>
</dbReference>
<dbReference type="STRING" id="990268.JCM19235_2549"/>
<feature type="domain" description="ATP-dependent DNA ligase family profile" evidence="8">
    <location>
        <begin position="135"/>
        <end position="237"/>
    </location>
</feature>
<gene>
    <name evidence="9" type="ORF">JCM19235_2549</name>
</gene>
<dbReference type="AlphaFoldDB" id="A0A090RV19"/>
<keyword evidence="3" id="KW-0235">DNA replication</keyword>
<keyword evidence="4" id="KW-0227">DNA damage</keyword>
<evidence type="ECO:0000256" key="3">
    <source>
        <dbReference type="ARBA" id="ARBA00022705"/>
    </source>
</evidence>
<accession>A0A090RV19</accession>
<dbReference type="PROSITE" id="PS50160">
    <property type="entry name" value="DNA_LIGASE_A3"/>
    <property type="match status" value="1"/>
</dbReference>
<dbReference type="InterPro" id="IPR029319">
    <property type="entry name" value="DNA_ligase_OB"/>
</dbReference>
<dbReference type="PANTHER" id="PTHR47810">
    <property type="entry name" value="DNA LIGASE"/>
    <property type="match status" value="1"/>
</dbReference>
<evidence type="ECO:0000256" key="2">
    <source>
        <dbReference type="ARBA" id="ARBA00022598"/>
    </source>
</evidence>
<dbReference type="GO" id="GO:0006260">
    <property type="term" value="P:DNA replication"/>
    <property type="evidence" value="ECO:0007669"/>
    <property type="project" value="UniProtKB-KW"/>
</dbReference>
<dbReference type="CDD" id="cd08041">
    <property type="entry name" value="OBF_kDNA_ligase_like"/>
    <property type="match status" value="1"/>
</dbReference>
<dbReference type="InterPro" id="IPR012310">
    <property type="entry name" value="DNA_ligase_ATP-dep_cent"/>
</dbReference>
<dbReference type="PANTHER" id="PTHR47810:SF1">
    <property type="entry name" value="DNA LIGASE B"/>
    <property type="match status" value="1"/>
</dbReference>
<name>A0A090RV19_9VIBR</name>
<evidence type="ECO:0000313" key="9">
    <source>
        <dbReference type="EMBL" id="GAL19126.1"/>
    </source>
</evidence>
<dbReference type="SUPFAM" id="SSF50249">
    <property type="entry name" value="Nucleic acid-binding proteins"/>
    <property type="match status" value="1"/>
</dbReference>
<organism evidence="9 10">
    <name type="scientific">Vibrio maritimus</name>
    <dbReference type="NCBI Taxonomy" id="990268"/>
    <lineage>
        <taxon>Bacteria</taxon>
        <taxon>Pseudomonadati</taxon>
        <taxon>Pseudomonadota</taxon>
        <taxon>Gammaproteobacteria</taxon>
        <taxon>Vibrionales</taxon>
        <taxon>Vibrionaceae</taxon>
        <taxon>Vibrio</taxon>
    </lineage>
</organism>
<dbReference type="GO" id="GO:0003910">
    <property type="term" value="F:DNA ligase (ATP) activity"/>
    <property type="evidence" value="ECO:0007669"/>
    <property type="project" value="UniProtKB-EC"/>
</dbReference>
<evidence type="ECO:0000256" key="4">
    <source>
        <dbReference type="ARBA" id="ARBA00022763"/>
    </source>
</evidence>
<keyword evidence="2 9" id="KW-0436">Ligase</keyword>
<evidence type="ECO:0000256" key="6">
    <source>
        <dbReference type="ARBA" id="ARBA00034003"/>
    </source>
</evidence>
<comment type="cofactor">
    <cofactor evidence="1">
        <name>a divalent metal cation</name>
        <dbReference type="ChEBI" id="CHEBI:60240"/>
    </cofactor>
</comment>
<dbReference type="EMBL" id="BBMR01000003">
    <property type="protein sequence ID" value="GAL19126.1"/>
    <property type="molecule type" value="Genomic_DNA"/>
</dbReference>
<feature type="chain" id="PRO_5001864466" evidence="7">
    <location>
        <begin position="24"/>
        <end position="288"/>
    </location>
</feature>
<evidence type="ECO:0000256" key="5">
    <source>
        <dbReference type="ARBA" id="ARBA00023204"/>
    </source>
</evidence>
<comment type="catalytic activity">
    <reaction evidence="6">
        <text>ATP + (deoxyribonucleotide)n-3'-hydroxyl + 5'-phospho-(deoxyribonucleotide)m = (deoxyribonucleotide)n+m + AMP + diphosphate.</text>
        <dbReference type="EC" id="6.5.1.1"/>
    </reaction>
</comment>
<dbReference type="Gene3D" id="3.30.1490.70">
    <property type="match status" value="1"/>
</dbReference>
<dbReference type="Gene3D" id="3.30.470.30">
    <property type="entry name" value="DNA ligase/mRNA capping enzyme"/>
    <property type="match status" value="1"/>
</dbReference>
<dbReference type="InterPro" id="IPR012340">
    <property type="entry name" value="NA-bd_OB-fold"/>
</dbReference>
<proteinExistence type="predicted"/>
<dbReference type="GO" id="GO:0006281">
    <property type="term" value="P:DNA repair"/>
    <property type="evidence" value="ECO:0007669"/>
    <property type="project" value="UniProtKB-KW"/>
</dbReference>
<feature type="signal peptide" evidence="7">
    <location>
        <begin position="1"/>
        <end position="23"/>
    </location>
</feature>